<keyword evidence="4" id="KW-1185">Reference proteome</keyword>
<dbReference type="Proteomes" id="UP001138686">
    <property type="component" value="Unassembled WGS sequence"/>
</dbReference>
<evidence type="ECO:0000313" key="4">
    <source>
        <dbReference type="Proteomes" id="UP001138686"/>
    </source>
</evidence>
<dbReference type="EMBL" id="JAHWDP010000003">
    <property type="protein sequence ID" value="MBW2938255.1"/>
    <property type="molecule type" value="Genomic_DNA"/>
</dbReference>
<protein>
    <submittedName>
        <fullName evidence="3">DUF4350 domain-containing protein</fullName>
    </submittedName>
</protein>
<organism evidence="3 4">
    <name type="scientific">Halomarinibacterium sedimenti</name>
    <dbReference type="NCBI Taxonomy" id="2857106"/>
    <lineage>
        <taxon>Bacteria</taxon>
        <taxon>Pseudomonadati</taxon>
        <taxon>Bacteroidota</taxon>
        <taxon>Flavobacteriia</taxon>
        <taxon>Flavobacteriales</taxon>
        <taxon>Flavobacteriaceae</taxon>
        <taxon>Halomarinibacterium</taxon>
    </lineage>
</organism>
<dbReference type="Pfam" id="PF14258">
    <property type="entry name" value="DUF4350"/>
    <property type="match status" value="1"/>
</dbReference>
<gene>
    <name evidence="3" type="ORF">KXJ69_09070</name>
</gene>
<reference evidence="3" key="1">
    <citation type="submission" date="2021-07" db="EMBL/GenBank/DDBJ databases">
        <title>Aureisphaera sp. CAU 1614 isolated from sea sediment.</title>
        <authorList>
            <person name="Kim W."/>
        </authorList>
    </citation>
    <scope>NUCLEOTIDE SEQUENCE</scope>
    <source>
        <strain evidence="3">CAU 1614</strain>
    </source>
</reference>
<keyword evidence="1" id="KW-0472">Membrane</keyword>
<name>A0A9X1JVX7_9FLAO</name>
<dbReference type="AlphaFoldDB" id="A0A9X1JVX7"/>
<dbReference type="InterPro" id="IPR025646">
    <property type="entry name" value="DUF4350"/>
</dbReference>
<keyword evidence="1" id="KW-0812">Transmembrane</keyword>
<accession>A0A9X1JVX7</accession>
<evidence type="ECO:0000256" key="1">
    <source>
        <dbReference type="SAM" id="Phobius"/>
    </source>
</evidence>
<proteinExistence type="predicted"/>
<evidence type="ECO:0000313" key="3">
    <source>
        <dbReference type="EMBL" id="MBW2938255.1"/>
    </source>
</evidence>
<feature type="transmembrane region" description="Helical" evidence="1">
    <location>
        <begin position="273"/>
        <end position="290"/>
    </location>
</feature>
<comment type="caution">
    <text evidence="3">The sequence shown here is derived from an EMBL/GenBank/DDBJ whole genome shotgun (WGS) entry which is preliminary data.</text>
</comment>
<keyword evidence="1" id="KW-1133">Transmembrane helix</keyword>
<dbReference type="RefSeq" id="WP_219052771.1">
    <property type="nucleotide sequence ID" value="NZ_JAHWDP010000003.1"/>
</dbReference>
<sequence length="403" mass="47695">MKKVYLIGGLIIILVIILARSCDFSYSKTIDWEESFNEKSNKPYGLRVFYKELALIFKDKKIRTLYHQPASYFYANSEDGYGDHIAKGTYIKIGNSNALTYDSVDELLYFAEHGNTLFISDYYFPQILVDTLGIDIDYVPNEKDSISKLVFESKNLSEKNTKIDRSIGDYYFGVMPPSSHQVLGYADEEKTKPNFIKVPFEDGTIYLHLQPKIFTNYNVLKDDNYSYVEEVLSFFPDEDIYFDSFYKYQTAYSNEAEESSDLGWFLEQRAFRWAWYLALILIFLFVIFIAKRRQRIIKVVKPLENTTVAFVKTISNLYFETQDHKNIIEKKSTYFLERIRTQYNLDTSKLDEEFIERLSLKSGVKKEKVKTLINYIDWLRNKRQYFESNLIQLNTYIEEFYSE</sequence>
<evidence type="ECO:0000259" key="2">
    <source>
        <dbReference type="Pfam" id="PF14258"/>
    </source>
</evidence>
<feature type="domain" description="DUF4350" evidence="2">
    <location>
        <begin position="84"/>
        <end position="231"/>
    </location>
</feature>